<evidence type="ECO:0000313" key="2">
    <source>
        <dbReference type="Proteomes" id="UP000008825"/>
    </source>
</evidence>
<organism evidence="1 2">
    <name type="scientific">Citrifermentans bemidjiense (strain ATCC BAA-1014 / DSM 16622 / JCM 12645 / Bem)</name>
    <name type="common">Geobacter bemidjiensis</name>
    <dbReference type="NCBI Taxonomy" id="404380"/>
    <lineage>
        <taxon>Bacteria</taxon>
        <taxon>Pseudomonadati</taxon>
        <taxon>Thermodesulfobacteriota</taxon>
        <taxon>Desulfuromonadia</taxon>
        <taxon>Geobacterales</taxon>
        <taxon>Geobacteraceae</taxon>
        <taxon>Citrifermentans</taxon>
    </lineage>
</organism>
<sequence length="373" mass="43795">MDDPYFTGMVASFVINMGRIGMSLSDTFSVKSRNMKRINLHYDLTTGGYKSTPTSKLKHALVYGEMLFFSPLFSWLSAGFNTFNLIRLYFKKRQLPERVKEINFKLESVDLPKEKVRECINELATFYGLPGADFRTLSDDEEYDSNDFALSFDEDENDWVTELYLSKETKTYTITSHSPDHTSSHTTVFEYAFNSTSVKSRTIEHKFSYFTNDEYDIRNGVVLEDEVREKFEESDKYSFSSKSIEEKLADLRADTEWSEPTTRIRYFLLFRHGEVMNDVALQRFFRSEIARIELGYRQLEKEVNRMGWQVVPPDFDEQARYMPLRRQEGTGEENVPAIQKLYNDMSKFNITFAELTESDVIIKELNRYISRLE</sequence>
<protein>
    <submittedName>
        <fullName evidence="1">Uncharacterized protein</fullName>
    </submittedName>
</protein>
<dbReference type="EMBL" id="CP001124">
    <property type="protein sequence ID" value="ACH40669.1"/>
    <property type="molecule type" value="Genomic_DNA"/>
</dbReference>
<reference evidence="1 2" key="2">
    <citation type="journal article" date="2010" name="BMC Genomics">
        <title>The genome of Geobacter bemidjiensis, exemplar for the subsurface clade of Geobacter species that predominate in Fe(III)-reducing subsurface environments.</title>
        <authorList>
            <person name="Aklujkar M."/>
            <person name="Young N.D."/>
            <person name="Holmes D."/>
            <person name="Chavan M."/>
            <person name="Risso C."/>
            <person name="Kiss H.E."/>
            <person name="Han C.S."/>
            <person name="Land M.L."/>
            <person name="Lovley D.R."/>
        </authorList>
    </citation>
    <scope>NUCLEOTIDE SEQUENCE [LARGE SCALE GENOMIC DNA]</scope>
    <source>
        <strain evidence="2">ATCC BAA-1014 / DSM 16622 / JCM 12645 / Bem</strain>
    </source>
</reference>
<name>B5EDP1_CITBB</name>
<keyword evidence="2" id="KW-1185">Reference proteome</keyword>
<dbReference type="HOGENOM" id="CLU_741372_0_0_7"/>
<proteinExistence type="predicted"/>
<dbReference type="Proteomes" id="UP000008825">
    <property type="component" value="Chromosome"/>
</dbReference>
<dbReference type="RefSeq" id="WP_012532105.1">
    <property type="nucleotide sequence ID" value="NC_011146.1"/>
</dbReference>
<dbReference type="KEGG" id="gbm:Gbem_3677"/>
<reference evidence="1 2" key="1">
    <citation type="submission" date="2008-07" db="EMBL/GenBank/DDBJ databases">
        <title>Complete sequence of Geobacter bemidjiensis BEM.</title>
        <authorList>
            <consortium name="US DOE Joint Genome Institute"/>
            <person name="Lucas S."/>
            <person name="Copeland A."/>
            <person name="Lapidus A."/>
            <person name="Glavina del Rio T."/>
            <person name="Dalin E."/>
            <person name="Tice H."/>
            <person name="Bruce D."/>
            <person name="Goodwin L."/>
            <person name="Pitluck S."/>
            <person name="Kiss H."/>
            <person name="Brettin T."/>
            <person name="Detter J.C."/>
            <person name="Han C."/>
            <person name="Kuske C.R."/>
            <person name="Schmutz J."/>
            <person name="Larimer F."/>
            <person name="Land M."/>
            <person name="Hauser L."/>
            <person name="Kyrpides N."/>
            <person name="Lykidis A."/>
            <person name="Lovley D."/>
            <person name="Richardson P."/>
        </authorList>
    </citation>
    <scope>NUCLEOTIDE SEQUENCE [LARGE SCALE GENOMIC DNA]</scope>
    <source>
        <strain evidence="2">ATCC BAA-1014 / DSM 16622 / JCM 12645 / Bem</strain>
    </source>
</reference>
<dbReference type="AlphaFoldDB" id="B5EDP1"/>
<gene>
    <name evidence="1" type="ordered locus">Gbem_3677</name>
</gene>
<accession>B5EDP1</accession>
<evidence type="ECO:0000313" key="1">
    <source>
        <dbReference type="EMBL" id="ACH40669.1"/>
    </source>
</evidence>